<dbReference type="Pfam" id="PF00550">
    <property type="entry name" value="PP-binding"/>
    <property type="match status" value="1"/>
</dbReference>
<dbReference type="Proteomes" id="UP000298774">
    <property type="component" value="Plasmid p1"/>
</dbReference>
<dbReference type="KEGG" id="abf:AMK58_18305"/>
<dbReference type="EMBL" id="CP032340">
    <property type="protein sequence ID" value="QCO11119.1"/>
    <property type="molecule type" value="Genomic_DNA"/>
</dbReference>
<dbReference type="PROSITE" id="PS50075">
    <property type="entry name" value="CARRIER"/>
    <property type="match status" value="1"/>
</dbReference>
<gene>
    <name evidence="1" type="ORF">D3868_19050</name>
</gene>
<sequence>MTNSMFALIAEELARIAADKGETLPALDPDTRFLGGDLPIDSLDLATLLVVLEQRTGQDPFRAGFVQFNTVGELAALYRSALHCPALHCPDVSAGSS</sequence>
<dbReference type="SUPFAM" id="SSF47336">
    <property type="entry name" value="ACP-like"/>
    <property type="match status" value="1"/>
</dbReference>
<name>A0A0P0ESK2_AZOBR</name>
<evidence type="ECO:0000313" key="2">
    <source>
        <dbReference type="Proteomes" id="UP000298774"/>
    </source>
</evidence>
<dbReference type="Gene3D" id="1.10.1200.10">
    <property type="entry name" value="ACP-like"/>
    <property type="match status" value="1"/>
</dbReference>
<keyword evidence="1" id="KW-0614">Plasmid</keyword>
<evidence type="ECO:0000313" key="1">
    <source>
        <dbReference type="EMBL" id="QCO11119.1"/>
    </source>
</evidence>
<dbReference type="AlphaFoldDB" id="A0A0P0ESK2"/>
<organism evidence="1 2">
    <name type="scientific">Azospirillum brasilense</name>
    <dbReference type="NCBI Taxonomy" id="192"/>
    <lineage>
        <taxon>Bacteria</taxon>
        <taxon>Pseudomonadati</taxon>
        <taxon>Pseudomonadota</taxon>
        <taxon>Alphaproteobacteria</taxon>
        <taxon>Rhodospirillales</taxon>
        <taxon>Azospirillaceae</taxon>
        <taxon>Azospirillum</taxon>
    </lineage>
</organism>
<accession>A0A0P0ESK2</accession>
<geneLocation type="plasmid" evidence="1 2">
    <name>p1</name>
</geneLocation>
<proteinExistence type="predicted"/>
<reference evidence="1 2" key="1">
    <citation type="submission" date="2018-09" db="EMBL/GenBank/DDBJ databases">
        <title>Whole genome based analysis of evolution and adaptive divergence in Indian and Brazilian strains of Azospirillum brasilense.</title>
        <authorList>
            <person name="Singh C."/>
            <person name="Tripathi A.K."/>
        </authorList>
    </citation>
    <scope>NUCLEOTIDE SEQUENCE [LARGE SCALE GENOMIC DNA]</scope>
    <source>
        <strain evidence="1 2">MTCC4038</strain>
        <plasmid evidence="1 2">p1</plasmid>
    </source>
</reference>
<protein>
    <submittedName>
        <fullName evidence="1">Acyl carrier protein</fullName>
    </submittedName>
</protein>
<dbReference type="InterPro" id="IPR009081">
    <property type="entry name" value="PP-bd_ACP"/>
</dbReference>
<dbReference type="InterPro" id="IPR036736">
    <property type="entry name" value="ACP-like_sf"/>
</dbReference>